<keyword evidence="30" id="KW-1185">Reference proteome</keyword>
<keyword evidence="18" id="KW-0325">Glycoprotein</keyword>
<dbReference type="PANTHER" id="PTHR45080">
    <property type="entry name" value="CONTACTIN 5"/>
    <property type="match status" value="1"/>
</dbReference>
<evidence type="ECO:0000259" key="28">
    <source>
        <dbReference type="PROSITE" id="PS50993"/>
    </source>
</evidence>
<feature type="domain" description="Nidogen G2 beta-barrel" evidence="28">
    <location>
        <begin position="3407"/>
        <end position="3622"/>
    </location>
</feature>
<dbReference type="GO" id="GO:0051301">
    <property type="term" value="P:cell division"/>
    <property type="evidence" value="ECO:0007669"/>
    <property type="project" value="UniProtKB-KW"/>
</dbReference>
<evidence type="ECO:0000256" key="22">
    <source>
        <dbReference type="ARBA" id="ARBA00072385"/>
    </source>
</evidence>
<dbReference type="PROSITE" id="PS50026">
    <property type="entry name" value="EGF_3"/>
    <property type="match status" value="5"/>
</dbReference>
<feature type="domain" description="Ig-like" evidence="27">
    <location>
        <begin position="2895"/>
        <end position="2983"/>
    </location>
</feature>
<keyword evidence="10" id="KW-0716">Sensory transduction</keyword>
<comment type="function">
    <text evidence="21">Involved in transforming growth factor beta-mediated rearrangement of the podocyte cytoskeleton which includes reduction of F-actin fibers and broadening, flattening and elongation of podocytes. Plays a role in basement membrane organization. May promote cleavage furrow maturation during cytokinesis in preimplantation embryos. May play a role in the architecture of adhesive and flexible epithelial cell junctions. May play a role during myocardial remodeling by imparting an effect on cardiac fibroblast migration.</text>
</comment>
<dbReference type="GeneTree" id="ENSGT00940000154614"/>
<evidence type="ECO:0000256" key="4">
    <source>
        <dbReference type="ARBA" id="ARBA00004498"/>
    </source>
</evidence>
<dbReference type="Gene3D" id="2.20.100.10">
    <property type="entry name" value="Thrombospondin type-1 (TSP1) repeat"/>
    <property type="match status" value="1"/>
</dbReference>
<dbReference type="FunFam" id="2.60.40.10:FF:000890">
    <property type="entry name" value="Hemicentin 1"/>
    <property type="match status" value="1"/>
</dbReference>
<evidence type="ECO:0000256" key="16">
    <source>
        <dbReference type="ARBA" id="ARBA00023136"/>
    </source>
</evidence>
<keyword evidence="6" id="KW-0963">Cytoplasm</keyword>
<feature type="domain" description="Ig-like" evidence="27">
    <location>
        <begin position="1134"/>
        <end position="1211"/>
    </location>
</feature>
<dbReference type="InterPro" id="IPR013783">
    <property type="entry name" value="Ig-like_fold"/>
</dbReference>
<dbReference type="GO" id="GO:0070161">
    <property type="term" value="C:anchoring junction"/>
    <property type="evidence" value="ECO:0007669"/>
    <property type="project" value="UniProtKB-SubCell"/>
</dbReference>
<dbReference type="GO" id="GO:0005886">
    <property type="term" value="C:plasma membrane"/>
    <property type="evidence" value="ECO:0007669"/>
    <property type="project" value="UniProtKB-SubCell"/>
</dbReference>
<dbReference type="InterPro" id="IPR001881">
    <property type="entry name" value="EGF-like_Ca-bd_dom"/>
</dbReference>
<evidence type="ECO:0000259" key="26">
    <source>
        <dbReference type="PROSITE" id="PS50026"/>
    </source>
</evidence>
<dbReference type="GO" id="GO:0007156">
    <property type="term" value="P:homophilic cell adhesion via plasma membrane adhesion molecules"/>
    <property type="evidence" value="ECO:0007669"/>
    <property type="project" value="TreeGrafter"/>
</dbReference>
<evidence type="ECO:0000256" key="12">
    <source>
        <dbReference type="ARBA" id="ARBA00022729"/>
    </source>
</evidence>
<dbReference type="InterPro" id="IPR036179">
    <property type="entry name" value="Ig-like_dom_sf"/>
</dbReference>
<feature type="domain" description="Ig-like" evidence="27">
    <location>
        <begin position="2070"/>
        <end position="2159"/>
    </location>
</feature>
<dbReference type="FunFam" id="2.60.40.10:FF:000328">
    <property type="entry name" value="CLUMA_CG000981, isoform A"/>
    <property type="match status" value="1"/>
</dbReference>
<feature type="domain" description="EGF-like" evidence="26">
    <location>
        <begin position="3801"/>
        <end position="3836"/>
    </location>
</feature>
<evidence type="ECO:0000256" key="19">
    <source>
        <dbReference type="ARBA" id="ARBA00023306"/>
    </source>
</evidence>
<dbReference type="SMART" id="SM00682">
    <property type="entry name" value="G2F"/>
    <property type="match status" value="1"/>
</dbReference>
<dbReference type="FunFam" id="2.20.100.10:FF:000007">
    <property type="entry name" value="Thrombospondin 1"/>
    <property type="match status" value="1"/>
</dbReference>
<feature type="domain" description="EGF-like" evidence="26">
    <location>
        <begin position="3908"/>
        <end position="3947"/>
    </location>
</feature>
<dbReference type="InterPro" id="IPR000152">
    <property type="entry name" value="EGF-type_Asp/Asn_hydroxyl_site"/>
</dbReference>
<protein>
    <recommendedName>
        <fullName evidence="22">Hemicentin-1</fullName>
    </recommendedName>
    <alternativeName>
        <fullName evidence="23">Fibulin-6</fullName>
    </alternativeName>
</protein>
<dbReference type="FunFam" id="2.10.25.10:FF:000383">
    <property type="entry name" value="Hemicentin 1"/>
    <property type="match status" value="1"/>
</dbReference>
<dbReference type="FunFam" id="3.40.50.410:FF:000032">
    <property type="entry name" value="Hemicentin 1"/>
    <property type="match status" value="1"/>
</dbReference>
<evidence type="ECO:0000256" key="24">
    <source>
        <dbReference type="PROSITE-ProRule" id="PRU00076"/>
    </source>
</evidence>
<dbReference type="InterPro" id="IPR049883">
    <property type="entry name" value="NOTCH1_EGF-like"/>
</dbReference>
<dbReference type="SUPFAM" id="SSF54511">
    <property type="entry name" value="GFP-like"/>
    <property type="match status" value="1"/>
</dbReference>
<accession>A0A669EVV2</accession>
<dbReference type="GO" id="GO:0050808">
    <property type="term" value="P:synapse organization"/>
    <property type="evidence" value="ECO:0007669"/>
    <property type="project" value="TreeGrafter"/>
</dbReference>
<dbReference type="CDD" id="cd00198">
    <property type="entry name" value="vWFA"/>
    <property type="match status" value="1"/>
</dbReference>
<feature type="domain" description="Ig-like" evidence="27">
    <location>
        <begin position="520"/>
        <end position="603"/>
    </location>
</feature>
<feature type="domain" description="Ig-like" evidence="27">
    <location>
        <begin position="1585"/>
        <end position="1679"/>
    </location>
</feature>
<feature type="domain" description="Ig-like" evidence="27">
    <location>
        <begin position="1309"/>
        <end position="1394"/>
    </location>
</feature>
<evidence type="ECO:0000313" key="29">
    <source>
        <dbReference type="Ensembl" id="ENSONIP00000075420.1"/>
    </source>
</evidence>
<evidence type="ECO:0000256" key="25">
    <source>
        <dbReference type="SAM" id="SignalP"/>
    </source>
</evidence>
<dbReference type="SUPFAM" id="SSF48726">
    <property type="entry name" value="Immunoglobulin"/>
    <property type="match status" value="31"/>
</dbReference>
<evidence type="ECO:0000256" key="20">
    <source>
        <dbReference type="ARBA" id="ARBA00023319"/>
    </source>
</evidence>
<dbReference type="PROSITE" id="PS50993">
    <property type="entry name" value="NIDOGEN_G2"/>
    <property type="match status" value="1"/>
</dbReference>
<comment type="subcellular location">
    <subcellularLocation>
        <location evidence="2">Cell junction</location>
    </subcellularLocation>
    <subcellularLocation>
        <location evidence="1">Cell membrane</location>
    </subcellularLocation>
    <subcellularLocation>
        <location evidence="3">Cytoplasm</location>
    </subcellularLocation>
    <subcellularLocation>
        <location evidence="4">Secreted</location>
        <location evidence="4">Extracellular space</location>
        <location evidence="4">Extracellular matrix</location>
    </subcellularLocation>
</comment>
<feature type="domain" description="Ig-like" evidence="27">
    <location>
        <begin position="761"/>
        <end position="850"/>
    </location>
</feature>
<feature type="domain" description="Ig-like" evidence="27">
    <location>
        <begin position="1039"/>
        <end position="1129"/>
    </location>
</feature>
<dbReference type="FunFam" id="2.60.40.10:FF:000706">
    <property type="entry name" value="Hemicentin 1"/>
    <property type="match status" value="1"/>
</dbReference>
<feature type="domain" description="EGF-like" evidence="26">
    <location>
        <begin position="3636"/>
        <end position="3675"/>
    </location>
</feature>
<dbReference type="SUPFAM" id="SSF57184">
    <property type="entry name" value="Growth factor receptor domain"/>
    <property type="match status" value="2"/>
</dbReference>
<dbReference type="Proteomes" id="UP000005207">
    <property type="component" value="Linkage group LG17"/>
</dbReference>
<dbReference type="InterPro" id="IPR003599">
    <property type="entry name" value="Ig_sub"/>
</dbReference>
<evidence type="ECO:0000256" key="14">
    <source>
        <dbReference type="ARBA" id="ARBA00022837"/>
    </source>
</evidence>
<dbReference type="FunFam" id="2.10.25.10:FF:000010">
    <property type="entry name" value="Pro-epidermal growth factor"/>
    <property type="match status" value="1"/>
</dbReference>
<keyword evidence="7" id="KW-0964">Secreted</keyword>
<dbReference type="InterPro" id="IPR000742">
    <property type="entry name" value="EGF"/>
</dbReference>
<evidence type="ECO:0000256" key="6">
    <source>
        <dbReference type="ARBA" id="ARBA00022490"/>
    </source>
</evidence>
<dbReference type="CDD" id="cd00054">
    <property type="entry name" value="EGF_CA"/>
    <property type="match status" value="8"/>
</dbReference>
<evidence type="ECO:0000256" key="17">
    <source>
        <dbReference type="ARBA" id="ARBA00023157"/>
    </source>
</evidence>
<feature type="disulfide bond" evidence="24">
    <location>
        <begin position="3725"/>
        <end position="3735"/>
    </location>
</feature>
<dbReference type="Pfam" id="PF07645">
    <property type="entry name" value="EGF_CA"/>
    <property type="match status" value="6"/>
</dbReference>
<feature type="signal peptide" evidence="25">
    <location>
        <begin position="1"/>
        <end position="21"/>
    </location>
</feature>
<keyword evidence="14" id="KW-0106">Calcium</keyword>
<dbReference type="Pfam" id="PF23560">
    <property type="entry name" value="GBD_Hemicentin"/>
    <property type="match status" value="1"/>
</dbReference>
<feature type="domain" description="Ig-like" evidence="27">
    <location>
        <begin position="3086"/>
        <end position="3156"/>
    </location>
</feature>
<dbReference type="SMART" id="SM00409">
    <property type="entry name" value="IG"/>
    <property type="match status" value="31"/>
</dbReference>
<feature type="domain" description="Ig-like" evidence="27">
    <location>
        <begin position="1883"/>
        <end position="1970"/>
    </location>
</feature>
<dbReference type="FunFam" id="2.60.40.10:FF:001075">
    <property type="entry name" value="Hemicentin 1"/>
    <property type="match status" value="1"/>
</dbReference>
<proteinExistence type="predicted"/>
<dbReference type="FunFam" id="2.10.25.10:FF:000008">
    <property type="entry name" value="Signal peptide, CUB domain, EGF-like 2"/>
    <property type="match status" value="1"/>
</dbReference>
<keyword evidence="19" id="KW-0131">Cell cycle</keyword>
<keyword evidence="12 25" id="KW-0732">Signal</keyword>
<dbReference type="GO" id="GO:0005737">
    <property type="term" value="C:cytoplasm"/>
    <property type="evidence" value="ECO:0007669"/>
    <property type="project" value="UniProtKB-SubCell"/>
</dbReference>
<dbReference type="SMART" id="SM00179">
    <property type="entry name" value="EGF_CA"/>
    <property type="match status" value="8"/>
</dbReference>
<keyword evidence="20" id="KW-0393">Immunoglobulin domain</keyword>
<dbReference type="InterPro" id="IPR018097">
    <property type="entry name" value="EGF_Ca-bd_CS"/>
</dbReference>
<dbReference type="SMART" id="SM00408">
    <property type="entry name" value="IGc2"/>
    <property type="match status" value="31"/>
</dbReference>
<evidence type="ECO:0000256" key="8">
    <source>
        <dbReference type="ARBA" id="ARBA00022530"/>
    </source>
</evidence>
<dbReference type="PROSITE" id="PS01187">
    <property type="entry name" value="EGF_CA"/>
    <property type="match status" value="3"/>
</dbReference>
<keyword evidence="11" id="KW-0132">Cell division</keyword>
<feature type="domain" description="Ig-like" evidence="27">
    <location>
        <begin position="2250"/>
        <end position="2336"/>
    </location>
</feature>
<dbReference type="InterPro" id="IPR006605">
    <property type="entry name" value="G2_nidogen/fibulin_G2F"/>
</dbReference>
<dbReference type="SMART" id="SM00406">
    <property type="entry name" value="IGv"/>
    <property type="match status" value="7"/>
</dbReference>
<keyword evidence="9 24" id="KW-0245">EGF-like domain</keyword>
<dbReference type="FunFam" id="2.60.40.10:FF:000824">
    <property type="entry name" value="Hemicentin 1"/>
    <property type="match status" value="1"/>
</dbReference>
<feature type="domain" description="Ig-like" evidence="27">
    <location>
        <begin position="610"/>
        <end position="756"/>
    </location>
</feature>
<reference evidence="29" key="3">
    <citation type="submission" date="2025-09" db="UniProtKB">
        <authorList>
            <consortium name="Ensembl"/>
        </authorList>
    </citation>
    <scope>IDENTIFICATION</scope>
</reference>
<dbReference type="Pfam" id="PF13895">
    <property type="entry name" value="Ig_2"/>
    <property type="match status" value="1"/>
</dbReference>
<feature type="domain" description="Ig-like" evidence="27">
    <location>
        <begin position="2527"/>
        <end position="2615"/>
    </location>
</feature>
<dbReference type="Gene3D" id="3.40.50.410">
    <property type="entry name" value="von Willebrand factor, type A domain"/>
    <property type="match status" value="1"/>
</dbReference>
<feature type="domain" description="EGF-like" evidence="26">
    <location>
        <begin position="3721"/>
        <end position="3758"/>
    </location>
</feature>
<dbReference type="CDD" id="cd00096">
    <property type="entry name" value="Ig"/>
    <property type="match status" value="3"/>
</dbReference>
<dbReference type="SMART" id="SM00209">
    <property type="entry name" value="TSP1"/>
    <property type="match status" value="1"/>
</dbReference>
<dbReference type="Gene3D" id="2.40.155.10">
    <property type="entry name" value="Green fluorescent protein"/>
    <property type="match status" value="1"/>
</dbReference>
<dbReference type="FunFam" id="2.60.40.10:FF:000279">
    <property type="entry name" value="Hemicentin 1"/>
    <property type="match status" value="1"/>
</dbReference>
<keyword evidence="16" id="KW-0472">Membrane</keyword>
<dbReference type="FunFam" id="2.10.25.10:FF:000210">
    <property type="entry name" value="Hemicentin 1"/>
    <property type="match status" value="1"/>
</dbReference>
<evidence type="ECO:0000256" key="18">
    <source>
        <dbReference type="ARBA" id="ARBA00023180"/>
    </source>
</evidence>
<dbReference type="PROSITE" id="PS00010">
    <property type="entry name" value="ASX_HYDROXYL"/>
    <property type="match status" value="5"/>
</dbReference>
<evidence type="ECO:0000256" key="23">
    <source>
        <dbReference type="ARBA" id="ARBA00080303"/>
    </source>
</evidence>
<dbReference type="FunFam" id="2.10.25.10:FF:000385">
    <property type="entry name" value="Hemicentin 1"/>
    <property type="match status" value="1"/>
</dbReference>
<evidence type="ECO:0000256" key="15">
    <source>
        <dbReference type="ARBA" id="ARBA00022949"/>
    </source>
</evidence>
<name>A0A669EVV2_ORENI</name>
<feature type="domain" description="Ig-like" evidence="27">
    <location>
        <begin position="3251"/>
        <end position="3325"/>
    </location>
</feature>
<dbReference type="FunFam" id="2.10.25.10:FF:000352">
    <property type="entry name" value="Hemicentin 1"/>
    <property type="match status" value="1"/>
</dbReference>
<feature type="disulfide bond" evidence="24">
    <location>
        <begin position="3640"/>
        <end position="3650"/>
    </location>
</feature>
<dbReference type="InterPro" id="IPR036383">
    <property type="entry name" value="TSP1_rpt_sf"/>
</dbReference>
<dbReference type="Pfam" id="PF07474">
    <property type="entry name" value="G2F"/>
    <property type="match status" value="1"/>
</dbReference>
<dbReference type="PROSITE" id="PS01186">
    <property type="entry name" value="EGF_2"/>
    <property type="match status" value="2"/>
</dbReference>
<dbReference type="InterPro" id="IPR013098">
    <property type="entry name" value="Ig_I-set"/>
</dbReference>
<keyword evidence="13" id="KW-0677">Repeat</keyword>
<dbReference type="Gene3D" id="2.10.25.10">
    <property type="entry name" value="Laminin"/>
    <property type="match status" value="8"/>
</dbReference>
<feature type="domain" description="Ig-like" evidence="27">
    <location>
        <begin position="948"/>
        <end position="1034"/>
    </location>
</feature>
<organism evidence="29 30">
    <name type="scientific">Oreochromis niloticus</name>
    <name type="common">Nile tilapia</name>
    <name type="synonym">Tilapia nilotica</name>
    <dbReference type="NCBI Taxonomy" id="8128"/>
    <lineage>
        <taxon>Eukaryota</taxon>
        <taxon>Metazoa</taxon>
        <taxon>Chordata</taxon>
        <taxon>Craniata</taxon>
        <taxon>Vertebrata</taxon>
        <taxon>Euteleostomi</taxon>
        <taxon>Actinopterygii</taxon>
        <taxon>Neopterygii</taxon>
        <taxon>Teleostei</taxon>
        <taxon>Neoteleostei</taxon>
        <taxon>Acanthomorphata</taxon>
        <taxon>Ovalentaria</taxon>
        <taxon>Cichlomorphae</taxon>
        <taxon>Cichliformes</taxon>
        <taxon>Cichlidae</taxon>
        <taxon>African cichlids</taxon>
        <taxon>Pseudocrenilabrinae</taxon>
        <taxon>Oreochromini</taxon>
        <taxon>Oreochromis</taxon>
    </lineage>
</organism>
<feature type="domain" description="Ig-like" evidence="27">
    <location>
        <begin position="2711"/>
        <end position="2799"/>
    </location>
</feature>
<keyword evidence="15" id="KW-0965">Cell junction</keyword>
<reference evidence="30" key="1">
    <citation type="submission" date="2012-01" db="EMBL/GenBank/DDBJ databases">
        <title>The Genome Sequence of Oreochromis niloticus (Nile Tilapia).</title>
        <authorList>
            <consortium name="Broad Institute Genome Assembly Team"/>
            <consortium name="Broad Institute Sequencing Platform"/>
            <person name="Di Palma F."/>
            <person name="Johnson J."/>
            <person name="Lander E.S."/>
            <person name="Lindblad-Toh K."/>
        </authorList>
    </citation>
    <scope>NUCLEOTIDE SEQUENCE [LARGE SCALE GENOMIC DNA]</scope>
</reference>
<dbReference type="PROSITE" id="PS50092">
    <property type="entry name" value="TSP1"/>
    <property type="match status" value="1"/>
</dbReference>
<dbReference type="FunFam" id="2.60.40.10:FF:001139">
    <property type="entry name" value="Hemicentin 1"/>
    <property type="match status" value="1"/>
</dbReference>
<feature type="domain" description="Ig-like" evidence="27">
    <location>
        <begin position="1496"/>
        <end position="1580"/>
    </location>
</feature>
<feature type="domain" description="Ig-like" evidence="27">
    <location>
        <begin position="2164"/>
        <end position="2246"/>
    </location>
</feature>
<dbReference type="Pfam" id="PF13927">
    <property type="entry name" value="Ig_3"/>
    <property type="match status" value="10"/>
</dbReference>
<keyword evidence="5" id="KW-1003">Cell membrane</keyword>
<dbReference type="Pfam" id="PF12662">
    <property type="entry name" value="cEGF"/>
    <property type="match status" value="1"/>
</dbReference>
<dbReference type="SUPFAM" id="SSF57196">
    <property type="entry name" value="EGF/Laminin"/>
    <property type="match status" value="2"/>
</dbReference>
<dbReference type="PROSITE" id="PS50835">
    <property type="entry name" value="IG_LIKE"/>
    <property type="match status" value="30"/>
</dbReference>
<dbReference type="InterPro" id="IPR056861">
    <property type="entry name" value="HMCN1-like_VWA"/>
</dbReference>
<feature type="domain" description="Ig-like" evidence="27">
    <location>
        <begin position="2804"/>
        <end position="2890"/>
    </location>
</feature>
<dbReference type="FunFam" id="2.10.25.10:FF:000238">
    <property type="entry name" value="Hemicentin 1"/>
    <property type="match status" value="1"/>
</dbReference>
<dbReference type="SMART" id="SM00181">
    <property type="entry name" value="EGF"/>
    <property type="match status" value="8"/>
</dbReference>
<dbReference type="Gene3D" id="2.60.40.10">
    <property type="entry name" value="Immunoglobulins"/>
    <property type="match status" value="31"/>
</dbReference>
<evidence type="ECO:0000256" key="7">
    <source>
        <dbReference type="ARBA" id="ARBA00022525"/>
    </source>
</evidence>
<feature type="domain" description="Ig-like" evidence="27">
    <location>
        <begin position="2620"/>
        <end position="2706"/>
    </location>
</feature>
<feature type="disulfide bond" evidence="24">
    <location>
        <begin position="3912"/>
        <end position="3922"/>
    </location>
</feature>
<keyword evidence="8" id="KW-0272">Extracellular matrix</keyword>
<dbReference type="InterPro" id="IPR003598">
    <property type="entry name" value="Ig_sub2"/>
</dbReference>
<feature type="domain" description="Ig-like" evidence="27">
    <location>
        <begin position="1684"/>
        <end position="1783"/>
    </location>
</feature>
<dbReference type="Pfam" id="PF07679">
    <property type="entry name" value="I-set"/>
    <property type="match status" value="20"/>
</dbReference>
<dbReference type="SUPFAM" id="SSF53300">
    <property type="entry name" value="vWA-like"/>
    <property type="match status" value="1"/>
</dbReference>
<dbReference type="FunFam" id="2.60.40.10:FF:000708">
    <property type="entry name" value="Hemicentin 1"/>
    <property type="match status" value="1"/>
</dbReference>
<dbReference type="FunFam" id="2.60.40.10:FF:000675">
    <property type="entry name" value="Hemicentin 1"/>
    <property type="match status" value="1"/>
</dbReference>
<dbReference type="GO" id="GO:0030424">
    <property type="term" value="C:axon"/>
    <property type="evidence" value="ECO:0007669"/>
    <property type="project" value="TreeGrafter"/>
</dbReference>
<dbReference type="InterPro" id="IPR009017">
    <property type="entry name" value="GFP"/>
</dbReference>
<comment type="caution">
    <text evidence="24">Lacks conserved residue(s) required for the propagation of feature annotation.</text>
</comment>
<evidence type="ECO:0000256" key="5">
    <source>
        <dbReference type="ARBA" id="ARBA00022475"/>
    </source>
</evidence>
<feature type="domain" description="Ig-like" evidence="27">
    <location>
        <begin position="1402"/>
        <end position="1489"/>
    </location>
</feature>
<dbReference type="InterPro" id="IPR036465">
    <property type="entry name" value="vWFA_dom_sf"/>
</dbReference>
<dbReference type="GO" id="GO:0005509">
    <property type="term" value="F:calcium ion binding"/>
    <property type="evidence" value="ECO:0007669"/>
    <property type="project" value="InterPro"/>
</dbReference>
<dbReference type="Pfam" id="PF00090">
    <property type="entry name" value="TSP_1"/>
    <property type="match status" value="1"/>
</dbReference>
<dbReference type="FunFam" id="2.60.40.10:FF:000285">
    <property type="entry name" value="Hemicentin 1"/>
    <property type="match status" value="4"/>
</dbReference>
<evidence type="ECO:0000256" key="10">
    <source>
        <dbReference type="ARBA" id="ARBA00022606"/>
    </source>
</evidence>
<dbReference type="InterPro" id="IPR013106">
    <property type="entry name" value="Ig_V-set"/>
</dbReference>
<sequence>MTEKTPGSLMWLPLVLSVALAAGQDANTGATKEDIPEGASTLAFVFDVTGSMYDDLVQVIEGASKILETSLSRPKRPLYNFALVPFHDPEIGPVTITTDPKKFQYELRELYVQGGGDCPEMSIGAIKIALEISLPGSYIYVFTDARSKDYKLTHEVLQLIQQKQSQVVFVLTGDCDDRTHIGYKVYEEIASTSSGQVFHLDKRQVNEVLKWVEEAVQSSKVHLLSTDHFTGVSNTWQMPFDPSLKEVTVALSGPAPDIEIKNPQGKLVGKSDGLTELLHIPNSAKVVNIKDPQPGMWSIKTTSEGRHSVRISGLSTIDFRAGFSRKATMDFKKTSSRPVQGIPTHILLNTTGLSPPARPDRLELLSISGTVIKTLPIRYYPDRQPYNLWNITEFVPPNEAFFLRVTGYDRDGFLFQRVSSVSFSNIVPDAPKVLMPAKTHGYYLQRGIIKCQVESFIPFTLRFSRDGGRLGVDQLFSESDSASWEIAEVTLKDEGYFECIAISSAGTGRALTFLDVSEPPPAVTVQGNVTASPSSRAVLTCHVVSTVSFNLTWLRGGQDARLDPRVNILANLSLQVSAVTPDHSGWYECHAVNEGGVTAERIYLIVQEVPRVSVEPRNQTYIAGNDVQISCSASGYPPPRLVWTHNGMFITASSRQMETVNIFPQSVWITYKFSAQKKMLIFPLFAHATPKHIFFITLLYLLCFVGHAKLRPSSLLEVDTSGGTLTIKKTQNADAGDYTCLAVNAAGTASGRISLSVGAAPKFTVEPSDVAVDIGFNVTLRCYAQGYPEPEIAWRREDGSPLFNRPRTHGTISQSKGHLQITNLWVGDEGVYICEAQNQFGKIQTQASIAVTGLVSPVIAMSPAVLSVIEDQPMTLPCVLLAGNPLPERQWLHNYGLVTSDQYVSVRRDGSLHIERVRLDDAGDYTCLAENAVGAANHTTAVNVYVIPTIQHGPQVFSTIEGTPISLPCRAAGVPAPDITWTKGGELVNLGGSAFSLNPDGSLLITSPSGNETGEFICTAANAAGHASRKVQLTVYVRPRSKVGDDGHSAGPTKMSVIEGEDAVLPCDIHSVPPPIISWAKERQLISPHAKLPSGSMKILETRLSDSGLYVCVASNIAGNLTLVNRVLSTAVPPSIHAGPRVMKVQVGHPVELPCVVKGFPKPVLIWTKDGKRYPVSPDGSLALTNVGLDDEGTYTCTATNTAGRDEARVQLVVQVLEPPFNSPLQERVANQRIAFPCPAKGLPKPVIRWLRNGQELTGNEPGVSILEDGTLLILASVSPLDNGEYVCTAANDAGSTERKYQLKVNVPPTITGGDKGPIKRKVVLSKSLILECEAGGHPPPSLTWLKDGVPVRDGASVRVLEQGKKLEIPSAAVSDSGHYICVATSIAGEKEVKYDVRVLVPPFIDGADNVTVTTVILNTPLELECHTAGTPAPVITWHKDGKLLRQGEGLWIAAGGRRLVISRAQVSDTALFQCVATSEAGNHNKDFSVIVQVSPSIRGSEEVSPLTVVEGSLITLVCESSGIPPPSLTWTKDGKRQKLYVWVACWNTDAASYTCTDAGRYTCVATNEAGETLKHYEVKVYVPPQINKNDIPGEGLAPKEVKIKVNSTLTLECVAQAFPTPALQWYKDGQILQSDDHVSVTANGRIVQIKHAQVSDTGRYTCVATNIAGEDEKDFDVNIQVPPNFNRPGADGDTTSSSGFGVDARDVILNNPISLYCETNAVPPPTLTWYKDGHLLRSNDKVLILPGGRVLQIPRAQIEDSGRYTCVAVNEAGEDSIQYDVRVLLPPTIRGTDSDLPDEVTVLVNKTAQLECHVDGNPAPKISWFKDNQPITSNSLHRILSNGRALQILTAQVSDTGRYVCAAENVAGSAEKIFNLNVHVPPTIIGLSSENVTVVANNFVALSCEATGFPPPTLGWLNDRGPIQANTNALIMPGGRTLQILKAKVSDGGKYSCVALNAAGEAHKHIYLTVFVPPSIRDNSGDSPVVVNVLVGKSVTLECESNAVPPPVITWYKNGRVVTESANLRVLAEGQILQIKGSEVSDTGQYVCMATNVAGQVDKHFHLNIYVPPSIDGPAEETVVETISNPVIFNCDASGIPPPTLTWLKNGRTIENSESLEMHIFSGGSKLQIARSQLADSGTYTCVASNVEGKAYKRYRLTIQVPPSISGSELPSEMGVLLNQTIQLVCQAQGAPTPTIQWLKDGEAINSTGSKAKLTVLRAQTADSGKYTCVATNAAGEEDRIFNLNVYVPPVIVGNSGAVEELAAVLDSSVSIECVATGSPLPQLNWLRNGLPLPVSSHIRLLSAGQVLRYVSDGGRYTCVASNRAGVDNKHYNLQVHVPPGLDGAGSTEDVTVVGGNLVSLLCIADGTPTPTVSWLKDGATLVPDRHVVLLNSNTNLRIRQAQVGDTGRYTCVANNTAGEARRHFNLKVMDPPRIEGSGVPAEVSVVVNNVLELHCEAAGIPTPSLTWLKDGRPLPQTDSLRLLQGGKVLHVASAQVRDSGLYTCLANNPAGDDDKDFLVRVHVPPNIVGDSTPRDMSVLQNRQVTLECKSDAVPPPTLTWLKDGQPLQASARVRVLSGGRYLQINMAELSDRAQYTCVASNIAGQTTRKFNLTVNVAPAIKDGPQSVTVHVNKPAMLECVVSGVPPPQVTWRKHGAILAGNNPRYTFAEDGSLRINSAQVTDTGRYLCMATNQAGTQRKRVDLQVYVPPSIADGRTNVTVIVNVQTTLSCEATGIPKPTASWRKNGRLINTDQNQNIYRLLSSGSLVVIAPTVEDTAVYQCVASNEAGEDTRSINLTVNVPPSIADELTELVVTRLSPVVIPCTASGIPEPTIHWSKDGMKLPEEGLGYSILATGPIEITSAELTHAGRYSCTAQNAAGSTHRHVQLTVQELPVIQSHPSALDVILNNPVSLPCRATGSPSPTITWQKEGINVPSTGGRSTILPNGSLQISKATLSDSGMYICVAQNPAGTALGKTRLRVQVPPVISSDTREYLAPVDSSVMLQCQADGSPPPSVTWHKDGRVLSETVRLRVLSSGSLQIAFIQPSDAGRYTCTAANAAGTVSLEMSLTVQSRFQSITSHYICGVKVQLVCLAEGVPQPKLSWEKEGSPVSESVGEYTILPSGELVIDSAQPEDAGSYTCVATNSVGQDSWTVTLLVHTHPIFTELLGDVALNKGERLMLFCGVSGIPLPRITWAFNNNIIPVHYDQTNGHSELVIERVSKDDAGTYTCVAENDVGTIKSLAFVYVKEPPVIDGDLHSNRIEPLGGNAILNCEVRGDPLPTIQWSKNGINIQISNRIRQLDNGSLAIYGTSEDAGNYMCVATNDAGAVCKCHMWYRISLPCTVDGNWSEWSLWEECSRSCGEGNRTRVRTCSSPPPQHGGRPCEGKAVDVRCSTVKCPGESACVTVRRARGSIIGNINDIEFGVSILNASITNSDQLFSLTPNKCKTLKSFQGPAMRKLISILNPVYWTTAHEVGEAVNGYTLTGGIFRRETQVEFATGEILRMTHIVRGLDSDGALLLDIVVNGHILQLPSHALIKDYIQTGPGQLYALSTRMFSIDKESVPYTWNHTVSYDPSKGKMPYLVETLRAAAISAHYHPLEEVLEYSIQASISKGDRSNQCPRGFTLVAAGPYCADENECEVGNPCSHACHNTMGTYYCSCPRGLTISADGRTCQDIDECSLGDNVCHDAEDCENTIGSYRCVMRCGRGFRRTADGYSCTDVNECQESNPCNQRCLNTIGSYRCACEPGFLLRSRRCIDINECRQRVCRSDQQCKNTRGGYICIDLCPSGMTKGGNGTCVDVDECRDGTHQCRYNQICENTRGSYHCTCPRGYRSQGVGRPCVDVNECERLPQPCAHQCINTPGSFKCACPPGRHLLGDGKSCAGLERLPSYESYSYSFRTSQSAPGDINECEVRDTCQHECTNTPGSYRCLCPAGYRLMTNGKTCQDTDECLEQNIQCGVNRMCFNTRGSYQCIDTPCPPNYQRDPVTGFCLRNCQPNDLECALSPYALEYKLLSLPFGIAANQDLIRLVAYTQDGVMHPRTSFLVVDEDFALPFALRDENLKGVLFTTRPLREPRTYRMKVRALSYSEDGGIEYQTTFIVYIAVSAYPY</sequence>
<dbReference type="Pfam" id="PF25106">
    <property type="entry name" value="VWA_4"/>
    <property type="match status" value="1"/>
</dbReference>
<dbReference type="PANTHER" id="PTHR45080:SF28">
    <property type="entry name" value="HEMICENTIN-2"/>
    <property type="match status" value="1"/>
</dbReference>
<feature type="domain" description="Ig-like" evidence="27">
    <location>
        <begin position="2985"/>
        <end position="3071"/>
    </location>
</feature>
<keyword evidence="17 24" id="KW-1015">Disulfide bond</keyword>
<feature type="domain" description="EGF-like" evidence="26">
    <location>
        <begin position="3844"/>
        <end position="3884"/>
    </location>
</feature>
<reference evidence="29" key="2">
    <citation type="submission" date="2025-08" db="UniProtKB">
        <authorList>
            <consortium name="Ensembl"/>
        </authorList>
    </citation>
    <scope>IDENTIFICATION</scope>
</reference>
<dbReference type="InterPro" id="IPR056475">
    <property type="entry name" value="GBD_Hemicentin/VWA7"/>
</dbReference>
<dbReference type="GO" id="GO:0043025">
    <property type="term" value="C:neuronal cell body"/>
    <property type="evidence" value="ECO:0007669"/>
    <property type="project" value="TreeGrafter"/>
</dbReference>
<evidence type="ECO:0000256" key="13">
    <source>
        <dbReference type="ARBA" id="ARBA00022737"/>
    </source>
</evidence>
<dbReference type="InterPro" id="IPR050958">
    <property type="entry name" value="Cell_Adh-Cytoskel_Orgn"/>
</dbReference>
<evidence type="ECO:0000256" key="11">
    <source>
        <dbReference type="ARBA" id="ARBA00022618"/>
    </source>
</evidence>
<evidence type="ECO:0000256" key="2">
    <source>
        <dbReference type="ARBA" id="ARBA00004282"/>
    </source>
</evidence>
<evidence type="ECO:0000256" key="1">
    <source>
        <dbReference type="ARBA" id="ARBA00004236"/>
    </source>
</evidence>
<evidence type="ECO:0000256" key="21">
    <source>
        <dbReference type="ARBA" id="ARBA00053381"/>
    </source>
</evidence>
<feature type="domain" description="Ig-like" evidence="27">
    <location>
        <begin position="2434"/>
        <end position="2522"/>
    </location>
</feature>
<feature type="domain" description="Ig-like" evidence="27">
    <location>
        <begin position="1975"/>
        <end position="2065"/>
    </location>
</feature>
<dbReference type="FunFam" id="2.60.40.10:FF:000130">
    <property type="entry name" value="Hemicentin 1"/>
    <property type="match status" value="5"/>
</dbReference>
<feature type="chain" id="PRO_5025583627" description="Hemicentin-1" evidence="25">
    <location>
        <begin position="22"/>
        <end position="4111"/>
    </location>
</feature>
<dbReference type="InterPro" id="IPR000884">
    <property type="entry name" value="TSP1_rpt"/>
</dbReference>
<evidence type="ECO:0000313" key="30">
    <source>
        <dbReference type="Proteomes" id="UP000005207"/>
    </source>
</evidence>
<evidence type="ECO:0000256" key="9">
    <source>
        <dbReference type="ARBA" id="ARBA00022536"/>
    </source>
</evidence>
<dbReference type="Ensembl" id="ENSONIT00000067323.1">
    <property type="protein sequence ID" value="ENSONIP00000075420.1"/>
    <property type="gene ID" value="ENSONIG00000009997.2"/>
</dbReference>
<dbReference type="InterPro" id="IPR007110">
    <property type="entry name" value="Ig-like_dom"/>
</dbReference>
<gene>
    <name evidence="29" type="primary">HMCN1</name>
    <name evidence="29" type="synonym">hmcn1</name>
</gene>
<feature type="domain" description="Ig-like" evidence="27">
    <location>
        <begin position="2341"/>
        <end position="2429"/>
    </location>
</feature>
<dbReference type="SUPFAM" id="SSF82895">
    <property type="entry name" value="TSP-1 type 1 repeat"/>
    <property type="match status" value="1"/>
</dbReference>
<evidence type="ECO:0000256" key="3">
    <source>
        <dbReference type="ARBA" id="ARBA00004496"/>
    </source>
</evidence>
<feature type="domain" description="Ig-like" evidence="27">
    <location>
        <begin position="1219"/>
        <end position="1306"/>
    </location>
</feature>
<dbReference type="GO" id="GO:0008046">
    <property type="term" value="F:axon guidance receptor activity"/>
    <property type="evidence" value="ECO:0007669"/>
    <property type="project" value="TreeGrafter"/>
</dbReference>
<feature type="domain" description="Ig-like" evidence="27">
    <location>
        <begin position="1788"/>
        <end position="1878"/>
    </location>
</feature>
<dbReference type="FunFam" id="2.60.40.10:FF:000186">
    <property type="entry name" value="Hemicentin 1"/>
    <property type="match status" value="7"/>
</dbReference>
<feature type="domain" description="Ig-like" evidence="27">
    <location>
        <begin position="3163"/>
        <end position="3244"/>
    </location>
</feature>
<dbReference type="InterPro" id="IPR026823">
    <property type="entry name" value="cEGF"/>
</dbReference>
<feature type="domain" description="Ig-like" evidence="27">
    <location>
        <begin position="857"/>
        <end position="943"/>
    </location>
</feature>
<dbReference type="InterPro" id="IPR009030">
    <property type="entry name" value="Growth_fac_rcpt_cys_sf"/>
</dbReference>
<evidence type="ECO:0000259" key="27">
    <source>
        <dbReference type="PROSITE" id="PS50835"/>
    </source>
</evidence>